<evidence type="ECO:0000313" key="2">
    <source>
        <dbReference type="EMBL" id="MCM2388148.1"/>
    </source>
</evidence>
<name>A0ABT0UL75_9ACTN</name>
<organism evidence="2 3">
    <name type="scientific">Streptomyces albipurpureus</name>
    <dbReference type="NCBI Taxonomy" id="2897419"/>
    <lineage>
        <taxon>Bacteria</taxon>
        <taxon>Bacillati</taxon>
        <taxon>Actinomycetota</taxon>
        <taxon>Actinomycetes</taxon>
        <taxon>Kitasatosporales</taxon>
        <taxon>Streptomycetaceae</taxon>
        <taxon>Streptomyces</taxon>
    </lineage>
</organism>
<gene>
    <name evidence="2" type="ORF">NBG84_07455</name>
</gene>
<dbReference type="EMBL" id="JAMQAW010000007">
    <property type="protein sequence ID" value="MCM2388148.1"/>
    <property type="molecule type" value="Genomic_DNA"/>
</dbReference>
<dbReference type="RefSeq" id="WP_250918502.1">
    <property type="nucleotide sequence ID" value="NZ_JAMQAW010000007.1"/>
</dbReference>
<protein>
    <submittedName>
        <fullName evidence="2">Uncharacterized protein</fullName>
    </submittedName>
</protein>
<keyword evidence="3" id="KW-1185">Reference proteome</keyword>
<evidence type="ECO:0000256" key="1">
    <source>
        <dbReference type="SAM" id="MobiDB-lite"/>
    </source>
</evidence>
<proteinExistence type="predicted"/>
<accession>A0ABT0UL75</accession>
<sequence>MTLSPGSPNSACGPLPGEGPDGAGRRVRRGHPRGEGFGGFAKQYEQIEKVSAHHGDFWEVLLYGQIGRDRAVMFDLAVNGKLKFTATSEDSRVLDALAHAQRHRGDAVEGGVGRPVAAS</sequence>
<feature type="region of interest" description="Disordered" evidence="1">
    <location>
        <begin position="1"/>
        <end position="38"/>
    </location>
</feature>
<evidence type="ECO:0000313" key="3">
    <source>
        <dbReference type="Proteomes" id="UP001431429"/>
    </source>
</evidence>
<dbReference type="Proteomes" id="UP001431429">
    <property type="component" value="Unassembled WGS sequence"/>
</dbReference>
<reference evidence="2" key="1">
    <citation type="submission" date="2022-06" db="EMBL/GenBank/DDBJ databases">
        <title>Genome public.</title>
        <authorList>
            <person name="Sun Q."/>
        </authorList>
    </citation>
    <scope>NUCLEOTIDE SEQUENCE</scope>
    <source>
        <strain evidence="2">CWNU-1</strain>
    </source>
</reference>
<comment type="caution">
    <text evidence="2">The sequence shown here is derived from an EMBL/GenBank/DDBJ whole genome shotgun (WGS) entry which is preliminary data.</text>
</comment>
<feature type="compositionally biased region" description="Polar residues" evidence="1">
    <location>
        <begin position="1"/>
        <end position="10"/>
    </location>
</feature>